<dbReference type="Proteomes" id="UP000216752">
    <property type="component" value="Chromosome"/>
</dbReference>
<dbReference type="SUPFAM" id="SSF46955">
    <property type="entry name" value="Putative DNA-binding domain"/>
    <property type="match status" value="1"/>
</dbReference>
<dbReference type="PANTHER" id="PTHR30204">
    <property type="entry name" value="REDOX-CYCLING DRUG-SENSING TRANSCRIPTIONAL ACTIVATOR SOXR"/>
    <property type="match status" value="1"/>
</dbReference>
<organism evidence="5 6">
    <name type="scientific">Sporomusa silvacetica DSM 10669</name>
    <dbReference type="NCBI Taxonomy" id="1123289"/>
    <lineage>
        <taxon>Bacteria</taxon>
        <taxon>Bacillati</taxon>
        <taxon>Bacillota</taxon>
        <taxon>Negativicutes</taxon>
        <taxon>Selenomonadales</taxon>
        <taxon>Sporomusaceae</taxon>
        <taxon>Sporomusa</taxon>
    </lineage>
</organism>
<gene>
    <name evidence="5" type="ORF">SPSIL_054630</name>
</gene>
<dbReference type="Gene3D" id="1.10.1660.10">
    <property type="match status" value="1"/>
</dbReference>
<proteinExistence type="predicted"/>
<dbReference type="PROSITE" id="PS50937">
    <property type="entry name" value="HTH_MERR_2"/>
    <property type="match status" value="1"/>
</dbReference>
<keyword evidence="1" id="KW-0805">Transcription regulation</keyword>
<evidence type="ECO:0000259" key="4">
    <source>
        <dbReference type="PROSITE" id="PS50937"/>
    </source>
</evidence>
<feature type="domain" description="HTH merR-type" evidence="4">
    <location>
        <begin position="1"/>
        <end position="68"/>
    </location>
</feature>
<name>A0ABZ3IU31_9FIRM</name>
<dbReference type="SMART" id="SM00422">
    <property type="entry name" value="HTH_MERR"/>
    <property type="match status" value="1"/>
</dbReference>
<evidence type="ECO:0000256" key="3">
    <source>
        <dbReference type="ARBA" id="ARBA00023163"/>
    </source>
</evidence>
<dbReference type="PANTHER" id="PTHR30204:SF94">
    <property type="entry name" value="HEAVY METAL-DEPENDENT TRANSCRIPTIONAL REGULATOR HI_0293-RELATED"/>
    <property type="match status" value="1"/>
</dbReference>
<dbReference type="InterPro" id="IPR009061">
    <property type="entry name" value="DNA-bd_dom_put_sf"/>
</dbReference>
<dbReference type="EMBL" id="CP155573">
    <property type="protein sequence ID" value="XFO69231.1"/>
    <property type="molecule type" value="Genomic_DNA"/>
</dbReference>
<keyword evidence="6" id="KW-1185">Reference proteome</keyword>
<dbReference type="PRINTS" id="PR00040">
    <property type="entry name" value="HTHMERR"/>
</dbReference>
<reference evidence="5" key="1">
    <citation type="submission" date="2024-05" db="EMBL/GenBank/DDBJ databases">
        <title>Isolation and characterization of Sporomusa carbonis sp. nov., a carboxydotrophic hydrogenogen in the genus of Sporomusa isolated from a charcoal burning pile.</title>
        <authorList>
            <person name="Boeer T."/>
            <person name="Rosenbaum F."/>
            <person name="Eysell L."/>
            <person name="Mueller V."/>
            <person name="Daniel R."/>
            <person name="Poehlein A."/>
        </authorList>
    </citation>
    <scope>NUCLEOTIDE SEQUENCE [LARGE SCALE GENOMIC DNA]</scope>
    <source>
        <strain evidence="5">DSM 10669</strain>
    </source>
</reference>
<keyword evidence="3" id="KW-0804">Transcription</keyword>
<protein>
    <recommendedName>
        <fullName evidence="4">HTH merR-type domain-containing protein</fullName>
    </recommendedName>
</protein>
<dbReference type="InterPro" id="IPR000551">
    <property type="entry name" value="MerR-type_HTH_dom"/>
</dbReference>
<dbReference type="RefSeq" id="WP_094603615.1">
    <property type="nucleotide sequence ID" value="NZ_CP155573.1"/>
</dbReference>
<dbReference type="InterPro" id="IPR047057">
    <property type="entry name" value="MerR_fam"/>
</dbReference>
<evidence type="ECO:0000256" key="1">
    <source>
        <dbReference type="ARBA" id="ARBA00023015"/>
    </source>
</evidence>
<accession>A0ABZ3IU31</accession>
<evidence type="ECO:0000313" key="6">
    <source>
        <dbReference type="Proteomes" id="UP000216752"/>
    </source>
</evidence>
<keyword evidence="2" id="KW-0238">DNA-binding</keyword>
<evidence type="ECO:0000256" key="2">
    <source>
        <dbReference type="ARBA" id="ARBA00023125"/>
    </source>
</evidence>
<sequence length="119" mass="14262">MLIKELSRRTGVSVRSIRYYETKNIINSRRMENGYRDYDDDAVERINTIQFYFSLGLNTDDVAKIIECPISIQKDRPLCKAAYELYKTKLNEVDKQLDILRTVQLQLKERIREFERQNH</sequence>
<evidence type="ECO:0000313" key="5">
    <source>
        <dbReference type="EMBL" id="XFO69231.1"/>
    </source>
</evidence>
<dbReference type="Pfam" id="PF13411">
    <property type="entry name" value="MerR_1"/>
    <property type="match status" value="1"/>
</dbReference>